<comment type="caution">
    <text evidence="3">The sequence shown here is derived from an EMBL/GenBank/DDBJ whole genome shotgun (WGS) entry which is preliminary data.</text>
</comment>
<keyword evidence="1" id="KW-0812">Transmembrane</keyword>
<reference evidence="3 4" key="1">
    <citation type="submission" date="2013-02" db="EMBL/GenBank/DDBJ databases">
        <title>The Genome Sequence of Enterococcus pallens BAA-351.</title>
        <authorList>
            <consortium name="The Broad Institute Genome Sequencing Platform"/>
            <consortium name="The Broad Institute Genome Sequencing Center for Infectious Disease"/>
            <person name="Earl A.M."/>
            <person name="Gilmore M.S."/>
            <person name="Lebreton F."/>
            <person name="Walker B."/>
            <person name="Young S.K."/>
            <person name="Zeng Q."/>
            <person name="Gargeya S."/>
            <person name="Fitzgerald M."/>
            <person name="Haas B."/>
            <person name="Abouelleil A."/>
            <person name="Alvarado L."/>
            <person name="Arachchi H.M."/>
            <person name="Berlin A.M."/>
            <person name="Chapman S.B."/>
            <person name="Dewar J."/>
            <person name="Goldberg J."/>
            <person name="Griggs A."/>
            <person name="Gujja S."/>
            <person name="Hansen M."/>
            <person name="Howarth C."/>
            <person name="Imamovic A."/>
            <person name="Larimer J."/>
            <person name="McCowan C."/>
            <person name="Murphy C."/>
            <person name="Neiman D."/>
            <person name="Pearson M."/>
            <person name="Priest M."/>
            <person name="Roberts A."/>
            <person name="Saif S."/>
            <person name="Shea T."/>
            <person name="Sisk P."/>
            <person name="Sykes S."/>
            <person name="Wortman J."/>
            <person name="Nusbaum C."/>
            <person name="Birren B."/>
        </authorList>
    </citation>
    <scope>NUCLEOTIDE SEQUENCE [LARGE SCALE GENOMIC DNA]</scope>
    <source>
        <strain evidence="3 4">ATCC BAA-351</strain>
    </source>
</reference>
<dbReference type="SUPFAM" id="SSF55874">
    <property type="entry name" value="ATPase domain of HSP90 chaperone/DNA topoisomerase II/histidine kinase"/>
    <property type="match status" value="1"/>
</dbReference>
<evidence type="ECO:0000313" key="3">
    <source>
        <dbReference type="EMBL" id="EOH94489.1"/>
    </source>
</evidence>
<dbReference type="Proteomes" id="UP000013782">
    <property type="component" value="Unassembled WGS sequence"/>
</dbReference>
<dbReference type="GO" id="GO:0042802">
    <property type="term" value="F:identical protein binding"/>
    <property type="evidence" value="ECO:0007669"/>
    <property type="project" value="TreeGrafter"/>
</dbReference>
<dbReference type="eggNOG" id="COG3290">
    <property type="taxonomic scope" value="Bacteria"/>
</dbReference>
<feature type="transmembrane region" description="Helical" evidence="1">
    <location>
        <begin position="106"/>
        <end position="126"/>
    </location>
</feature>
<dbReference type="InterPro" id="IPR032834">
    <property type="entry name" value="NatK-like_C"/>
</dbReference>
<feature type="domain" description="Sensor histidine kinase NatK-like C-terminal" evidence="2">
    <location>
        <begin position="333"/>
        <end position="429"/>
    </location>
</feature>
<dbReference type="InterPro" id="IPR036890">
    <property type="entry name" value="HATPase_C_sf"/>
</dbReference>
<keyword evidence="1" id="KW-1133">Transmembrane helix</keyword>
<feature type="transmembrane region" description="Helical" evidence="1">
    <location>
        <begin position="72"/>
        <end position="94"/>
    </location>
</feature>
<organism evidence="3 4">
    <name type="scientific">Enterococcus pallens ATCC BAA-351</name>
    <dbReference type="NCBI Taxonomy" id="1158607"/>
    <lineage>
        <taxon>Bacteria</taxon>
        <taxon>Bacillati</taxon>
        <taxon>Bacillota</taxon>
        <taxon>Bacilli</taxon>
        <taxon>Lactobacillales</taxon>
        <taxon>Enterococcaceae</taxon>
        <taxon>Enterococcus</taxon>
    </lineage>
</organism>
<evidence type="ECO:0000313" key="4">
    <source>
        <dbReference type="Proteomes" id="UP000013782"/>
    </source>
</evidence>
<keyword evidence="4" id="KW-1185">Reference proteome</keyword>
<dbReference type="Pfam" id="PF14501">
    <property type="entry name" value="HATPase_c_5"/>
    <property type="match status" value="1"/>
</dbReference>
<dbReference type="Gene3D" id="3.30.565.10">
    <property type="entry name" value="Histidine kinase-like ATPase, C-terminal domain"/>
    <property type="match status" value="1"/>
</dbReference>
<dbReference type="PANTHER" id="PTHR40448:SF1">
    <property type="entry name" value="TWO-COMPONENT SENSOR HISTIDINE KINASE"/>
    <property type="match status" value="1"/>
</dbReference>
<evidence type="ECO:0000256" key="1">
    <source>
        <dbReference type="SAM" id="Phobius"/>
    </source>
</evidence>
<name>R2T2N6_9ENTE</name>
<evidence type="ECO:0000259" key="2">
    <source>
        <dbReference type="Pfam" id="PF14501"/>
    </source>
</evidence>
<protein>
    <recommendedName>
        <fullName evidence="2">Sensor histidine kinase NatK-like C-terminal domain-containing protein</fullName>
    </recommendedName>
</protein>
<dbReference type="CDD" id="cd16935">
    <property type="entry name" value="HATPase_AgrC-ComD-like"/>
    <property type="match status" value="1"/>
</dbReference>
<gene>
    <name evidence="3" type="ORF">UAU_02224</name>
</gene>
<dbReference type="AlphaFoldDB" id="R2T2N6"/>
<sequence length="446" mass="51847">MNDGGVLTISFVSFWVLLRSCLGLINFLLLAALLFKQKGGFKKPFSLIRIGITAFIFTLFTGYLFNRPSLNMYQVIMLLLISWIYIEVVMAQFAGKRSYKLATGGCYLLFCFYADSFLSLLILSIFGESFRHQFMGRGWIVDDLLEIALLLLFLYVNRQRTKKEYDYPIHLIVLSVFITANCVVIALLFLINGELIILLPIVFLLLLFFNYLKLSKQAFKENYHYQVKEQKQQLLKEHYKKIDGFHQEIQQLQHKMNVQLMTMQKQVERNEFPQMAMQLAGMIEENISVDYQWFTSHKEMNVLVGHKYRQAQAAGILFKGQINIPRSLTISEIDLISLVSNLLDNAIEACSYCSSGEAWINFQMAAQKQCLVIRMENSRDNTHQSFTTRKPDKQQHGIGLKSVQRIVKKYNGELDFEWQERSFSIEITLFTLDYNKVDYLKKGETV</sequence>
<keyword evidence="1" id="KW-0472">Membrane</keyword>
<dbReference type="PATRIC" id="fig|1158607.3.peg.2195"/>
<feature type="transmembrane region" description="Helical" evidence="1">
    <location>
        <begin position="169"/>
        <end position="189"/>
    </location>
</feature>
<proteinExistence type="predicted"/>
<dbReference type="HOGENOM" id="CLU_020211_13_0_9"/>
<feature type="transmembrane region" description="Helical" evidence="1">
    <location>
        <begin position="195"/>
        <end position="212"/>
    </location>
</feature>
<dbReference type="OrthoDB" id="3173688at2"/>
<accession>R2T2N6</accession>
<feature type="transmembrane region" description="Helical" evidence="1">
    <location>
        <begin position="12"/>
        <end position="35"/>
    </location>
</feature>
<feature type="transmembrane region" description="Helical" evidence="1">
    <location>
        <begin position="138"/>
        <end position="157"/>
    </location>
</feature>
<dbReference type="PANTHER" id="PTHR40448">
    <property type="entry name" value="TWO-COMPONENT SENSOR HISTIDINE KINASE"/>
    <property type="match status" value="1"/>
</dbReference>
<dbReference type="EMBL" id="AJAQ01000015">
    <property type="protein sequence ID" value="EOH94489.1"/>
    <property type="molecule type" value="Genomic_DNA"/>
</dbReference>
<feature type="transmembrane region" description="Helical" evidence="1">
    <location>
        <begin position="47"/>
        <end position="66"/>
    </location>
</feature>
<dbReference type="STRING" id="160454.RV10_GL003151"/>